<sequence length="681" mass="78001">MPVSELITPDHLDRQALIYVRQSSPHQTLTNQESLRLQYALRQRAVECGWPAESVHLIDADLGQSGSTAEGRRGFQDLVTRVTLGQVGIIFSYDVTRLSRNCSDWYQLLDLCGFRRCLIGDRDGIYDPSSINGRLLLGLKGQISELELHTIKARLTAGLINKARRGELALILPVGLVRDELGRVVKHPDREVQSRIELVFASFLRLKSLAKVMRHLNAETLPLPRRDRFGDVAWRRATIRSVGAILRNPAYAGAFAYGRTRSVRTTPGRPAVQKPLPVEQWRVLIRDHHPAYIDWTTLERIAGMIRDNHSEYQRNQTRGAPRRGQALLHGITYCGECGHKMVVQYKSRPTYICNHIRQQHGEPVCQYLPAKPLDAYVIEQFFAALAPAELDLYDRVHGEFRRASDDVRKAREQQLERLRYHASLAERQFHKSDPDNRLVAGELEKRWEAALRELRAAEEEQARLANPPSEIVPLDDATRQALIAAGTSLPQWWRDGRFTREQQKALLRCLIDKVVLHRLAADRVHCRIVWRGGETTSTELPVTTGTLKTMTNFAEMKERILAAAKSGQSDDDIALSLTRDGFRSPRHDRVLPSTVKTIRLKHRILVEKRQSHPRHIRGKWTVPQLAKELKVEKHWLYDRIHKGTITITRDAKTRLYLFPAKPDTLRVLRRLQQGLVNTVRF</sequence>
<accession>A0A517XQH6</accession>
<proteinExistence type="predicted"/>
<keyword evidence="4" id="KW-1185">Reference proteome</keyword>
<protein>
    <recommendedName>
        <fullName evidence="5">Recombinase family protein</fullName>
    </recommendedName>
</protein>
<dbReference type="PANTHER" id="PTHR30461:SF23">
    <property type="entry name" value="DNA RECOMBINASE-RELATED"/>
    <property type="match status" value="1"/>
</dbReference>
<dbReference type="CDD" id="cd00338">
    <property type="entry name" value="Ser_Recombinase"/>
    <property type="match status" value="1"/>
</dbReference>
<dbReference type="GO" id="GO:0003677">
    <property type="term" value="F:DNA binding"/>
    <property type="evidence" value="ECO:0007669"/>
    <property type="project" value="InterPro"/>
</dbReference>
<dbReference type="InterPro" id="IPR038109">
    <property type="entry name" value="DNA_bind_recomb_sf"/>
</dbReference>
<dbReference type="InterPro" id="IPR036162">
    <property type="entry name" value="Resolvase-like_N_sf"/>
</dbReference>
<name>A0A517XQH6_9BACT</name>
<dbReference type="Proteomes" id="UP000319576">
    <property type="component" value="Chromosome"/>
</dbReference>
<dbReference type="PROSITE" id="PS51736">
    <property type="entry name" value="RECOMBINASES_3"/>
    <property type="match status" value="1"/>
</dbReference>
<dbReference type="InterPro" id="IPR006119">
    <property type="entry name" value="Resolv_N"/>
</dbReference>
<dbReference type="Pfam" id="PF13408">
    <property type="entry name" value="Zn_ribbon_recom"/>
    <property type="match status" value="1"/>
</dbReference>
<evidence type="ECO:0000313" key="3">
    <source>
        <dbReference type="EMBL" id="QDU19752.1"/>
    </source>
</evidence>
<dbReference type="SMART" id="SM00857">
    <property type="entry name" value="Resolvase"/>
    <property type="match status" value="1"/>
</dbReference>
<evidence type="ECO:0000259" key="2">
    <source>
        <dbReference type="PROSITE" id="PS51737"/>
    </source>
</evidence>
<dbReference type="InterPro" id="IPR011109">
    <property type="entry name" value="DNA_bind_recombinase_dom"/>
</dbReference>
<dbReference type="GO" id="GO:0000150">
    <property type="term" value="F:DNA strand exchange activity"/>
    <property type="evidence" value="ECO:0007669"/>
    <property type="project" value="InterPro"/>
</dbReference>
<dbReference type="InterPro" id="IPR025827">
    <property type="entry name" value="Zn_ribbon_recom_dom"/>
</dbReference>
<feature type="domain" description="Resolvase/invertase-type recombinase catalytic" evidence="1">
    <location>
        <begin position="15"/>
        <end position="166"/>
    </location>
</feature>
<evidence type="ECO:0000259" key="1">
    <source>
        <dbReference type="PROSITE" id="PS51736"/>
    </source>
</evidence>
<dbReference type="KEGG" id="uli:ETAA1_16880"/>
<dbReference type="EMBL" id="CP036273">
    <property type="protein sequence ID" value="QDU19752.1"/>
    <property type="molecule type" value="Genomic_DNA"/>
</dbReference>
<dbReference type="PROSITE" id="PS51737">
    <property type="entry name" value="RECOMBINASE_DNA_BIND"/>
    <property type="match status" value="1"/>
</dbReference>
<dbReference type="AlphaFoldDB" id="A0A517XQH6"/>
<gene>
    <name evidence="3" type="ORF">ETAA1_16880</name>
</gene>
<evidence type="ECO:0000313" key="4">
    <source>
        <dbReference type="Proteomes" id="UP000319576"/>
    </source>
</evidence>
<feature type="domain" description="Recombinase" evidence="2">
    <location>
        <begin position="173"/>
        <end position="312"/>
    </location>
</feature>
<evidence type="ECO:0008006" key="5">
    <source>
        <dbReference type="Google" id="ProtNLM"/>
    </source>
</evidence>
<dbReference type="Gene3D" id="3.40.50.1390">
    <property type="entry name" value="Resolvase, N-terminal catalytic domain"/>
    <property type="match status" value="1"/>
</dbReference>
<dbReference type="Pfam" id="PF07508">
    <property type="entry name" value="Recombinase"/>
    <property type="match status" value="1"/>
</dbReference>
<dbReference type="Pfam" id="PF00239">
    <property type="entry name" value="Resolvase"/>
    <property type="match status" value="1"/>
</dbReference>
<organism evidence="3 4">
    <name type="scientific">Urbifossiella limnaea</name>
    <dbReference type="NCBI Taxonomy" id="2528023"/>
    <lineage>
        <taxon>Bacteria</taxon>
        <taxon>Pseudomonadati</taxon>
        <taxon>Planctomycetota</taxon>
        <taxon>Planctomycetia</taxon>
        <taxon>Gemmatales</taxon>
        <taxon>Gemmataceae</taxon>
        <taxon>Urbifossiella</taxon>
    </lineage>
</organism>
<dbReference type="InterPro" id="IPR050639">
    <property type="entry name" value="SSR_resolvase"/>
</dbReference>
<dbReference type="SUPFAM" id="SSF53041">
    <property type="entry name" value="Resolvase-like"/>
    <property type="match status" value="1"/>
</dbReference>
<dbReference type="PANTHER" id="PTHR30461">
    <property type="entry name" value="DNA-INVERTASE FROM LAMBDOID PROPHAGE"/>
    <property type="match status" value="1"/>
</dbReference>
<dbReference type="Gene3D" id="3.90.1750.20">
    <property type="entry name" value="Putative Large Serine Recombinase, Chain B, Domain 2"/>
    <property type="match status" value="1"/>
</dbReference>
<dbReference type="RefSeq" id="WP_145236191.1">
    <property type="nucleotide sequence ID" value="NZ_CP036273.1"/>
</dbReference>
<reference evidence="3 4" key="1">
    <citation type="submission" date="2019-02" db="EMBL/GenBank/DDBJ databases">
        <title>Deep-cultivation of Planctomycetes and their phenomic and genomic characterization uncovers novel biology.</title>
        <authorList>
            <person name="Wiegand S."/>
            <person name="Jogler M."/>
            <person name="Boedeker C."/>
            <person name="Pinto D."/>
            <person name="Vollmers J."/>
            <person name="Rivas-Marin E."/>
            <person name="Kohn T."/>
            <person name="Peeters S.H."/>
            <person name="Heuer A."/>
            <person name="Rast P."/>
            <person name="Oberbeckmann S."/>
            <person name="Bunk B."/>
            <person name="Jeske O."/>
            <person name="Meyerdierks A."/>
            <person name="Storesund J.E."/>
            <person name="Kallscheuer N."/>
            <person name="Luecker S."/>
            <person name="Lage O.M."/>
            <person name="Pohl T."/>
            <person name="Merkel B.J."/>
            <person name="Hornburger P."/>
            <person name="Mueller R.-W."/>
            <person name="Bruemmer F."/>
            <person name="Labrenz M."/>
            <person name="Spormann A.M."/>
            <person name="Op den Camp H."/>
            <person name="Overmann J."/>
            <person name="Amann R."/>
            <person name="Jetten M.S.M."/>
            <person name="Mascher T."/>
            <person name="Medema M.H."/>
            <person name="Devos D.P."/>
            <person name="Kaster A.-K."/>
            <person name="Ovreas L."/>
            <person name="Rohde M."/>
            <person name="Galperin M.Y."/>
            <person name="Jogler C."/>
        </authorList>
    </citation>
    <scope>NUCLEOTIDE SEQUENCE [LARGE SCALE GENOMIC DNA]</scope>
    <source>
        <strain evidence="3 4">ETA_A1</strain>
    </source>
</reference>
<dbReference type="OrthoDB" id="244546at2"/>